<sequence length="162" mass="17109">MQIPSEQDQSESWSPEADVQAEASLDPAPRRTPPVSYAVEVAEGALRLRIQVGSKSIPIAITPEQAGELGTALVGACVLHAEGRAPEPGQILRSDLPVIGWRTGVIREHALAVLLLDILGGPEIALQFQPAVAISCGRSLLETGKTLQTSTLQTSSLQTSTR</sequence>
<accession>A0ABV2L695</accession>
<name>A0ABV2L695_9HYPH</name>
<dbReference type="Proteomes" id="UP001549145">
    <property type="component" value="Unassembled WGS sequence"/>
</dbReference>
<dbReference type="RefSeq" id="WP_238281453.1">
    <property type="nucleotide sequence ID" value="NZ_BPQL01000123.1"/>
</dbReference>
<feature type="region of interest" description="Disordered" evidence="1">
    <location>
        <begin position="1"/>
        <end position="33"/>
    </location>
</feature>
<evidence type="ECO:0000256" key="1">
    <source>
        <dbReference type="SAM" id="MobiDB-lite"/>
    </source>
</evidence>
<organism evidence="2 3">
    <name type="scientific">Methylobacterium goesingense</name>
    <dbReference type="NCBI Taxonomy" id="243690"/>
    <lineage>
        <taxon>Bacteria</taxon>
        <taxon>Pseudomonadati</taxon>
        <taxon>Pseudomonadota</taxon>
        <taxon>Alphaproteobacteria</taxon>
        <taxon>Hyphomicrobiales</taxon>
        <taxon>Methylobacteriaceae</taxon>
        <taxon>Methylobacterium</taxon>
    </lineage>
</organism>
<protein>
    <submittedName>
        <fullName evidence="2">Uncharacterized protein</fullName>
    </submittedName>
</protein>
<comment type="caution">
    <text evidence="2">The sequence shown here is derived from an EMBL/GenBank/DDBJ whole genome shotgun (WGS) entry which is preliminary data.</text>
</comment>
<proteinExistence type="predicted"/>
<keyword evidence="3" id="KW-1185">Reference proteome</keyword>
<evidence type="ECO:0000313" key="2">
    <source>
        <dbReference type="EMBL" id="MET3693357.1"/>
    </source>
</evidence>
<reference evidence="2 3" key="1">
    <citation type="submission" date="2024-06" db="EMBL/GenBank/DDBJ databases">
        <title>Genomic Encyclopedia of Type Strains, Phase IV (KMG-IV): sequencing the most valuable type-strain genomes for metagenomic binning, comparative biology and taxonomic classification.</title>
        <authorList>
            <person name="Goeker M."/>
        </authorList>
    </citation>
    <scope>NUCLEOTIDE SEQUENCE [LARGE SCALE GENOMIC DNA]</scope>
    <source>
        <strain evidence="2 3">DSM 21331</strain>
    </source>
</reference>
<feature type="compositionally biased region" description="Polar residues" evidence="1">
    <location>
        <begin position="1"/>
        <end position="13"/>
    </location>
</feature>
<gene>
    <name evidence="2" type="ORF">ABID43_002904</name>
</gene>
<evidence type="ECO:0000313" key="3">
    <source>
        <dbReference type="Proteomes" id="UP001549145"/>
    </source>
</evidence>
<dbReference type="EMBL" id="JBEPMM010000007">
    <property type="protein sequence ID" value="MET3693357.1"/>
    <property type="molecule type" value="Genomic_DNA"/>
</dbReference>